<comment type="catalytic activity">
    <reaction evidence="4">
        <text>biotin + L-lysyl-[protein] + ATP = N(6)-biotinyl-L-lysyl-[protein] + AMP + diphosphate + H(+)</text>
        <dbReference type="Rhea" id="RHEA:11756"/>
        <dbReference type="Rhea" id="RHEA-COMP:9752"/>
        <dbReference type="Rhea" id="RHEA-COMP:10505"/>
        <dbReference type="ChEBI" id="CHEBI:15378"/>
        <dbReference type="ChEBI" id="CHEBI:29969"/>
        <dbReference type="ChEBI" id="CHEBI:30616"/>
        <dbReference type="ChEBI" id="CHEBI:33019"/>
        <dbReference type="ChEBI" id="CHEBI:57586"/>
        <dbReference type="ChEBI" id="CHEBI:83144"/>
        <dbReference type="ChEBI" id="CHEBI:456215"/>
        <dbReference type="EC" id="6.3.4.15"/>
    </reaction>
</comment>
<dbReference type="EMBL" id="CP064942">
    <property type="protein sequence ID" value="QPH54710.1"/>
    <property type="molecule type" value="Genomic_DNA"/>
</dbReference>
<dbReference type="PROSITE" id="PS51733">
    <property type="entry name" value="BPL_LPL_CATALYTIC"/>
    <property type="match status" value="1"/>
</dbReference>
<keyword evidence="2" id="KW-0092">Biotin</keyword>
<proteinExistence type="predicted"/>
<dbReference type="InterPro" id="IPR045864">
    <property type="entry name" value="aa-tRNA-synth_II/BPL/LPL"/>
</dbReference>
<dbReference type="PANTHER" id="PTHR12835:SF5">
    <property type="entry name" value="BIOTIN--PROTEIN LIGASE"/>
    <property type="match status" value="1"/>
</dbReference>
<evidence type="ECO:0000256" key="3">
    <source>
        <dbReference type="ARBA" id="ARBA00024227"/>
    </source>
</evidence>
<keyword evidence="7" id="KW-1185">Reference proteome</keyword>
<keyword evidence="1 6" id="KW-0436">Ligase</keyword>
<evidence type="ECO:0000313" key="7">
    <source>
        <dbReference type="Proteomes" id="UP000594800"/>
    </source>
</evidence>
<evidence type="ECO:0000256" key="2">
    <source>
        <dbReference type="ARBA" id="ARBA00023267"/>
    </source>
</evidence>
<evidence type="ECO:0000256" key="1">
    <source>
        <dbReference type="ARBA" id="ARBA00022598"/>
    </source>
</evidence>
<organism evidence="6 7">
    <name type="scientific">Pontivivens ytuae</name>
    <dbReference type="NCBI Taxonomy" id="2789856"/>
    <lineage>
        <taxon>Bacteria</taxon>
        <taxon>Pseudomonadati</taxon>
        <taxon>Pseudomonadota</taxon>
        <taxon>Alphaproteobacteria</taxon>
        <taxon>Rhodobacterales</taxon>
        <taxon>Paracoccaceae</taxon>
        <taxon>Pontivivens</taxon>
    </lineage>
</organism>
<dbReference type="RefSeq" id="WP_196103918.1">
    <property type="nucleotide sequence ID" value="NZ_CP064942.1"/>
</dbReference>
<evidence type="ECO:0000313" key="6">
    <source>
        <dbReference type="EMBL" id="QPH54710.1"/>
    </source>
</evidence>
<dbReference type="AlphaFoldDB" id="A0A7S9QDB5"/>
<dbReference type="PANTHER" id="PTHR12835">
    <property type="entry name" value="BIOTIN PROTEIN LIGASE"/>
    <property type="match status" value="1"/>
</dbReference>
<accession>A0A7S9QDB5</accession>
<dbReference type="Pfam" id="PF02237">
    <property type="entry name" value="BPL_C"/>
    <property type="match status" value="1"/>
</dbReference>
<dbReference type="Gene3D" id="2.30.30.100">
    <property type="match status" value="1"/>
</dbReference>
<dbReference type="InterPro" id="IPR004408">
    <property type="entry name" value="Biotin_CoA_COase_ligase"/>
</dbReference>
<evidence type="ECO:0000259" key="5">
    <source>
        <dbReference type="PROSITE" id="PS51733"/>
    </source>
</evidence>
<dbReference type="CDD" id="cd16442">
    <property type="entry name" value="BPL"/>
    <property type="match status" value="1"/>
</dbReference>
<feature type="domain" description="BPL/LPL catalytic" evidence="5">
    <location>
        <begin position="1"/>
        <end position="183"/>
    </location>
</feature>
<reference evidence="6 7" key="1">
    <citation type="submission" date="2020-11" db="EMBL/GenBank/DDBJ databases">
        <title>Description of Pontivivens ytuae sp. nov. isolated from deep sea sediment of Mariana Trench.</title>
        <authorList>
            <person name="Wang Z."/>
            <person name="Sun Q.-L."/>
            <person name="Xu X.-D."/>
            <person name="Tang Y.-Z."/>
            <person name="Zhang J."/>
        </authorList>
    </citation>
    <scope>NUCLEOTIDE SEQUENCE [LARGE SCALE GENOMIC DNA]</scope>
    <source>
        <strain evidence="6 7">MT2928</strain>
    </source>
</reference>
<dbReference type="SUPFAM" id="SSF55681">
    <property type="entry name" value="Class II aaRS and biotin synthetases"/>
    <property type="match status" value="1"/>
</dbReference>
<dbReference type="Gene3D" id="3.30.930.10">
    <property type="entry name" value="Bira Bifunctional Protein, Domain 2"/>
    <property type="match status" value="1"/>
</dbReference>
<dbReference type="Proteomes" id="UP000594800">
    <property type="component" value="Chromosome"/>
</dbReference>
<sequence>MDVWPADFGRITVEETDSTQAEAARRIEAGQALPFWVLAERQVAGVGRRGRAWSMPEGNFAGSVALRPGGPLARRALRSFTMALALRDALVELTGQPALFSLKWPNDVLCRERKLAGILLESRGDALVIGIGVNLVAAPPQAALEEGALAPIDLATAAGIRVTPEALLDLLAAAFARREALLVTEGFDAQRREWLTHAARLGQPIVARLADRTLTGRFDGVDGEGALMLATPEGIQRLPAADVHFA</sequence>
<gene>
    <name evidence="6" type="ORF">I0K15_02710</name>
</gene>
<dbReference type="GO" id="GO:0004077">
    <property type="term" value="F:biotin--[biotin carboxyl-carrier protein] ligase activity"/>
    <property type="evidence" value="ECO:0007669"/>
    <property type="project" value="UniProtKB-EC"/>
</dbReference>
<dbReference type="InterPro" id="IPR004143">
    <property type="entry name" value="BPL_LPL_catalytic"/>
</dbReference>
<dbReference type="KEGG" id="poz:I0K15_02710"/>
<dbReference type="GO" id="GO:0005737">
    <property type="term" value="C:cytoplasm"/>
    <property type="evidence" value="ECO:0007669"/>
    <property type="project" value="TreeGrafter"/>
</dbReference>
<dbReference type="NCBIfam" id="TIGR00121">
    <property type="entry name" value="birA_ligase"/>
    <property type="match status" value="1"/>
</dbReference>
<dbReference type="InterPro" id="IPR003142">
    <property type="entry name" value="BPL_C"/>
</dbReference>
<name>A0A7S9QDB5_9RHOB</name>
<protein>
    <recommendedName>
        <fullName evidence="3">biotin--[biotin carboxyl-carrier protein] ligase</fullName>
        <ecNumber evidence="3">6.3.4.15</ecNumber>
    </recommendedName>
</protein>
<dbReference type="EC" id="6.3.4.15" evidence="3"/>
<dbReference type="Pfam" id="PF03099">
    <property type="entry name" value="BPL_LplA_LipB"/>
    <property type="match status" value="1"/>
</dbReference>
<evidence type="ECO:0000256" key="4">
    <source>
        <dbReference type="ARBA" id="ARBA00047846"/>
    </source>
</evidence>